<evidence type="ECO:0000256" key="5">
    <source>
        <dbReference type="ARBA" id="ARBA00022737"/>
    </source>
</evidence>
<dbReference type="InterPro" id="IPR044712">
    <property type="entry name" value="SLC25A32-like"/>
</dbReference>
<comment type="caution">
    <text evidence="10">The sequence shown here is derived from an EMBL/GenBank/DDBJ whole genome shotgun (WGS) entry which is preliminary data.</text>
</comment>
<accession>A0AA35WA22</accession>
<dbReference type="EMBL" id="CASHTH010000622">
    <property type="protein sequence ID" value="CAI8005607.1"/>
    <property type="molecule type" value="Genomic_DNA"/>
</dbReference>
<keyword evidence="3 9" id="KW-0813">Transport</keyword>
<evidence type="ECO:0000313" key="10">
    <source>
        <dbReference type="EMBL" id="CAI8005607.1"/>
    </source>
</evidence>
<proteinExistence type="inferred from homology"/>
<dbReference type="SUPFAM" id="SSF103506">
    <property type="entry name" value="Mitochondrial carrier"/>
    <property type="match status" value="1"/>
</dbReference>
<evidence type="ECO:0000256" key="9">
    <source>
        <dbReference type="RuleBase" id="RU000488"/>
    </source>
</evidence>
<evidence type="ECO:0000256" key="6">
    <source>
        <dbReference type="ARBA" id="ARBA00022989"/>
    </source>
</evidence>
<keyword evidence="11" id="KW-1185">Reference proteome</keyword>
<sequence length="160" mass="18242">MCLVSSPSLPRHMRYRGLRDGLANLWRHEGLRGMYTGYVPGLIGTSHGAIQFMVYEELKKFYCHHYNLPLSTQLSPLHYIAMAASSKVVAVTATYPYQVIRARLQDQEQRYSGLRDTIWRTYRHEGVRGFYKGITANLAKVVPAVSITFVVYENVSAALR</sequence>
<dbReference type="Pfam" id="PF00153">
    <property type="entry name" value="Mito_carr"/>
    <property type="match status" value="2"/>
</dbReference>
<name>A0AA35WA22_GEOBA</name>
<feature type="repeat" description="Solcar" evidence="8">
    <location>
        <begin position="74"/>
        <end position="158"/>
    </location>
</feature>
<keyword evidence="7 8" id="KW-0472">Membrane</keyword>
<reference evidence="10" key="1">
    <citation type="submission" date="2023-03" db="EMBL/GenBank/DDBJ databases">
        <authorList>
            <person name="Steffen K."/>
            <person name="Cardenas P."/>
        </authorList>
    </citation>
    <scope>NUCLEOTIDE SEQUENCE</scope>
</reference>
<evidence type="ECO:0000256" key="7">
    <source>
        <dbReference type="ARBA" id="ARBA00023136"/>
    </source>
</evidence>
<dbReference type="GO" id="GO:0055085">
    <property type="term" value="P:transmembrane transport"/>
    <property type="evidence" value="ECO:0007669"/>
    <property type="project" value="InterPro"/>
</dbReference>
<protein>
    <submittedName>
        <fullName evidence="10">Mitochondrial folate transporter/carrier</fullName>
    </submittedName>
</protein>
<keyword evidence="6" id="KW-1133">Transmembrane helix</keyword>
<dbReference type="InterPro" id="IPR023395">
    <property type="entry name" value="MCP_dom_sf"/>
</dbReference>
<dbReference type="GO" id="GO:0016020">
    <property type="term" value="C:membrane"/>
    <property type="evidence" value="ECO:0007669"/>
    <property type="project" value="UniProtKB-SubCell"/>
</dbReference>
<dbReference type="Proteomes" id="UP001174909">
    <property type="component" value="Unassembled WGS sequence"/>
</dbReference>
<evidence type="ECO:0000256" key="8">
    <source>
        <dbReference type="PROSITE-ProRule" id="PRU00282"/>
    </source>
</evidence>
<keyword evidence="4 8" id="KW-0812">Transmembrane</keyword>
<evidence type="ECO:0000256" key="1">
    <source>
        <dbReference type="ARBA" id="ARBA00004141"/>
    </source>
</evidence>
<evidence type="ECO:0000256" key="3">
    <source>
        <dbReference type="ARBA" id="ARBA00022448"/>
    </source>
</evidence>
<dbReference type="AlphaFoldDB" id="A0AA35WA22"/>
<evidence type="ECO:0000256" key="2">
    <source>
        <dbReference type="ARBA" id="ARBA00006375"/>
    </source>
</evidence>
<evidence type="ECO:0000313" key="11">
    <source>
        <dbReference type="Proteomes" id="UP001174909"/>
    </source>
</evidence>
<comment type="subcellular location">
    <subcellularLocation>
        <location evidence="1">Membrane</location>
        <topology evidence="1">Multi-pass membrane protein</topology>
    </subcellularLocation>
</comment>
<organism evidence="10 11">
    <name type="scientific">Geodia barretti</name>
    <name type="common">Barrett's horny sponge</name>
    <dbReference type="NCBI Taxonomy" id="519541"/>
    <lineage>
        <taxon>Eukaryota</taxon>
        <taxon>Metazoa</taxon>
        <taxon>Porifera</taxon>
        <taxon>Demospongiae</taxon>
        <taxon>Heteroscleromorpha</taxon>
        <taxon>Tetractinellida</taxon>
        <taxon>Astrophorina</taxon>
        <taxon>Geodiidae</taxon>
        <taxon>Geodia</taxon>
    </lineage>
</organism>
<comment type="similarity">
    <text evidence="2 9">Belongs to the mitochondrial carrier (TC 2.A.29) family.</text>
</comment>
<keyword evidence="5" id="KW-0677">Repeat</keyword>
<dbReference type="GO" id="GO:0006862">
    <property type="term" value="P:nucleotide transport"/>
    <property type="evidence" value="ECO:0007669"/>
    <property type="project" value="InterPro"/>
</dbReference>
<dbReference type="PROSITE" id="PS50920">
    <property type="entry name" value="SOLCAR"/>
    <property type="match status" value="2"/>
</dbReference>
<dbReference type="PANTHER" id="PTHR45683">
    <property type="entry name" value="MITOCHONDRIAL NICOTINAMIDE ADENINE DINUCLEOTIDE TRANSPORTER 1-RELATED-RELATED"/>
    <property type="match status" value="1"/>
</dbReference>
<evidence type="ECO:0000256" key="4">
    <source>
        <dbReference type="ARBA" id="ARBA00022692"/>
    </source>
</evidence>
<feature type="repeat" description="Solcar" evidence="8">
    <location>
        <begin position="1"/>
        <end position="61"/>
    </location>
</feature>
<gene>
    <name evidence="10" type="ORF">GBAR_LOCUS4317</name>
</gene>
<dbReference type="InterPro" id="IPR018108">
    <property type="entry name" value="MCP_transmembrane"/>
</dbReference>
<dbReference type="Gene3D" id="1.50.40.10">
    <property type="entry name" value="Mitochondrial carrier domain"/>
    <property type="match status" value="1"/>
</dbReference>